<organism evidence="2 3">
    <name type="scientific">Tanacetum coccineum</name>
    <dbReference type="NCBI Taxonomy" id="301880"/>
    <lineage>
        <taxon>Eukaryota</taxon>
        <taxon>Viridiplantae</taxon>
        <taxon>Streptophyta</taxon>
        <taxon>Embryophyta</taxon>
        <taxon>Tracheophyta</taxon>
        <taxon>Spermatophyta</taxon>
        <taxon>Magnoliopsida</taxon>
        <taxon>eudicotyledons</taxon>
        <taxon>Gunneridae</taxon>
        <taxon>Pentapetalae</taxon>
        <taxon>asterids</taxon>
        <taxon>campanulids</taxon>
        <taxon>Asterales</taxon>
        <taxon>Asteraceae</taxon>
        <taxon>Asteroideae</taxon>
        <taxon>Anthemideae</taxon>
        <taxon>Anthemidinae</taxon>
        <taxon>Tanacetum</taxon>
    </lineage>
</organism>
<name>A0ABQ5E472_9ASTR</name>
<protein>
    <submittedName>
        <fullName evidence="2">Reverse transcriptase domain-containing protein</fullName>
    </submittedName>
</protein>
<feature type="domain" description="Integrase catalytic" evidence="1">
    <location>
        <begin position="148"/>
        <end position="266"/>
    </location>
</feature>
<evidence type="ECO:0000313" key="2">
    <source>
        <dbReference type="EMBL" id="GJT44844.1"/>
    </source>
</evidence>
<keyword evidence="3" id="KW-1185">Reference proteome</keyword>
<feature type="non-terminal residue" evidence="2">
    <location>
        <position position="266"/>
    </location>
</feature>
<dbReference type="SUPFAM" id="SSF53098">
    <property type="entry name" value="Ribonuclease H-like"/>
    <property type="match status" value="1"/>
</dbReference>
<dbReference type="Proteomes" id="UP001151760">
    <property type="component" value="Unassembled WGS sequence"/>
</dbReference>
<dbReference type="Gene3D" id="3.30.420.10">
    <property type="entry name" value="Ribonuclease H-like superfamily/Ribonuclease H"/>
    <property type="match status" value="1"/>
</dbReference>
<reference evidence="2" key="1">
    <citation type="journal article" date="2022" name="Int. J. Mol. Sci.">
        <title>Draft Genome of Tanacetum Coccineum: Genomic Comparison of Closely Related Tanacetum-Family Plants.</title>
        <authorList>
            <person name="Yamashiro T."/>
            <person name="Shiraishi A."/>
            <person name="Nakayama K."/>
            <person name="Satake H."/>
        </authorList>
    </citation>
    <scope>NUCLEOTIDE SEQUENCE</scope>
</reference>
<dbReference type="GO" id="GO:0003964">
    <property type="term" value="F:RNA-directed DNA polymerase activity"/>
    <property type="evidence" value="ECO:0007669"/>
    <property type="project" value="UniProtKB-KW"/>
</dbReference>
<dbReference type="InterPro" id="IPR012337">
    <property type="entry name" value="RNaseH-like_sf"/>
</dbReference>
<dbReference type="PANTHER" id="PTHR45835:SF99">
    <property type="entry name" value="CHROMO DOMAIN-CONTAINING PROTEIN-RELATED"/>
    <property type="match status" value="1"/>
</dbReference>
<gene>
    <name evidence="2" type="ORF">Tco_0953559</name>
</gene>
<comment type="caution">
    <text evidence="2">The sequence shown here is derived from an EMBL/GenBank/DDBJ whole genome shotgun (WGS) entry which is preliminary data.</text>
</comment>
<evidence type="ECO:0000259" key="1">
    <source>
        <dbReference type="PROSITE" id="PS50994"/>
    </source>
</evidence>
<dbReference type="InterPro" id="IPR001584">
    <property type="entry name" value="Integrase_cat-core"/>
</dbReference>
<dbReference type="PROSITE" id="PS50994">
    <property type="entry name" value="INTEGRASE"/>
    <property type="match status" value="1"/>
</dbReference>
<proteinExistence type="predicted"/>
<accession>A0ABQ5E472</accession>
<keyword evidence="2" id="KW-0808">Transferase</keyword>
<sequence length="266" mass="31444">MRQRRWIEILSDCDYEIRYHPGKANVVADALSRKEWEKPIRVRALVMTVYPDLFEKILKAQTEAMKEENMKTENPRRLLKPIFKIRPNGIRYFYKRVWLPLYGGIRDLIMYESHKSKYSIHPSSDKIKCLTCAKVKAEHQKPSGLLQQPEIPEWKWEKITMDFVSGLPRTPSGYDTIWVIVDRLTKLTHFLPMKKTDSIEKLTQQYLKEIVCRHRVPVSIISDRDSRFASRFWRSLQNALGTEVNMSTAYHPEMDGQSERTIQTLE</sequence>
<dbReference type="Pfam" id="PF00665">
    <property type="entry name" value="rve"/>
    <property type="match status" value="1"/>
</dbReference>
<keyword evidence="2" id="KW-0548">Nucleotidyltransferase</keyword>
<dbReference type="InterPro" id="IPR036397">
    <property type="entry name" value="RNaseH_sf"/>
</dbReference>
<dbReference type="EMBL" id="BQNB010015849">
    <property type="protein sequence ID" value="GJT44844.1"/>
    <property type="molecule type" value="Genomic_DNA"/>
</dbReference>
<evidence type="ECO:0000313" key="3">
    <source>
        <dbReference type="Proteomes" id="UP001151760"/>
    </source>
</evidence>
<dbReference type="PANTHER" id="PTHR45835">
    <property type="entry name" value="YALI0A06105P"/>
    <property type="match status" value="1"/>
</dbReference>
<reference evidence="2" key="2">
    <citation type="submission" date="2022-01" db="EMBL/GenBank/DDBJ databases">
        <authorList>
            <person name="Yamashiro T."/>
            <person name="Shiraishi A."/>
            <person name="Satake H."/>
            <person name="Nakayama K."/>
        </authorList>
    </citation>
    <scope>NUCLEOTIDE SEQUENCE</scope>
</reference>
<keyword evidence="2" id="KW-0695">RNA-directed DNA polymerase</keyword>